<accession>A0A6N0NVJ1</accession>
<dbReference type="OrthoDB" id="4822at2157"/>
<evidence type="ECO:0000256" key="1">
    <source>
        <dbReference type="SAM" id="Phobius"/>
    </source>
</evidence>
<dbReference type="SUPFAM" id="SSF51306">
    <property type="entry name" value="LexA/Signal peptidase"/>
    <property type="match status" value="1"/>
</dbReference>
<keyword evidence="1" id="KW-0812">Transmembrane</keyword>
<sequence length="354" mass="38917">MTYLIAFSWYFTKAVKIFTKVVVLLIFLFSVFIATANLLGRPTFLAVSYGYSMFPVLKPGELVLTIPEPLVGKVSNGSIIVFRDPDYGKIPGYPPYISHQVVDILPNGTYITKGINDNFVDQIYMPPLNNSQIYAEVVTINGNPVVLPYLGQVLETVRSNLLISFSGLTLIAIVIGSMNKKNNRIVTSKGVIVFFIGLFIFSAFVIMSSTSTSSFTTVYSVSSSPGYLFGGTLTSPSVNLQVLLYNQTKSYTFNVTDKLIFPEVVEIDVLGGNGFNITPTTFILYPHQTKMVNLTVVGQGSQGLHTLIIKSYSMYTLLPIILNISSSLYSMFIYSALSDLLLLAFIAIPILRGD</sequence>
<keyword evidence="1" id="KW-0472">Membrane</keyword>
<dbReference type="EMBL" id="CP049074">
    <property type="protein sequence ID" value="QKR00227.1"/>
    <property type="molecule type" value="Genomic_DNA"/>
</dbReference>
<proteinExistence type="predicted"/>
<reference evidence="2 3" key="1">
    <citation type="submission" date="2020-02" db="EMBL/GenBank/DDBJ databases">
        <title>Comparative genome analysis reveals the metabolism and evolution of the thermophilic archaeal genus Metallosphaera.</title>
        <authorList>
            <person name="Jiang C."/>
        </authorList>
    </citation>
    <scope>NUCLEOTIDE SEQUENCE [LARGE SCALE GENOMIC DNA]</scope>
    <source>
        <strain evidence="2 3">Ric-A</strain>
    </source>
</reference>
<feature type="transmembrane region" description="Helical" evidence="1">
    <location>
        <begin position="21"/>
        <end position="40"/>
    </location>
</feature>
<name>A0A6N0NVJ1_9CREN</name>
<keyword evidence="1" id="KW-1133">Transmembrane helix</keyword>
<evidence type="ECO:0008006" key="4">
    <source>
        <dbReference type="Google" id="ProtNLM"/>
    </source>
</evidence>
<evidence type="ECO:0000313" key="2">
    <source>
        <dbReference type="EMBL" id="QKR00227.1"/>
    </source>
</evidence>
<organism evidence="2 3">
    <name type="scientific">Metallosphaera tengchongensis</name>
    <dbReference type="NCBI Taxonomy" id="1532350"/>
    <lineage>
        <taxon>Archaea</taxon>
        <taxon>Thermoproteota</taxon>
        <taxon>Thermoprotei</taxon>
        <taxon>Sulfolobales</taxon>
        <taxon>Sulfolobaceae</taxon>
        <taxon>Metallosphaera</taxon>
    </lineage>
</organism>
<dbReference type="InterPro" id="IPR036286">
    <property type="entry name" value="LexA/Signal_pep-like_sf"/>
</dbReference>
<dbReference type="KEGG" id="mten:GWK48_07430"/>
<keyword evidence="3" id="KW-1185">Reference proteome</keyword>
<feature type="transmembrane region" description="Helical" evidence="1">
    <location>
        <begin position="161"/>
        <end position="178"/>
    </location>
</feature>
<gene>
    <name evidence="2" type="ORF">GWK48_07430</name>
</gene>
<dbReference type="GeneID" id="55641769"/>
<feature type="transmembrane region" description="Helical" evidence="1">
    <location>
        <begin position="190"/>
        <end position="207"/>
    </location>
</feature>
<dbReference type="Proteomes" id="UP000509301">
    <property type="component" value="Chromosome"/>
</dbReference>
<dbReference type="AlphaFoldDB" id="A0A6N0NVJ1"/>
<feature type="transmembrane region" description="Helical" evidence="1">
    <location>
        <begin position="331"/>
        <end position="351"/>
    </location>
</feature>
<feature type="transmembrane region" description="Helical" evidence="1">
    <location>
        <begin position="307"/>
        <end position="325"/>
    </location>
</feature>
<dbReference type="RefSeq" id="WP_174631002.1">
    <property type="nucleotide sequence ID" value="NZ_CP049074.1"/>
</dbReference>
<protein>
    <recommendedName>
        <fullName evidence="4">Signal peptidase I</fullName>
    </recommendedName>
</protein>
<evidence type="ECO:0000313" key="3">
    <source>
        <dbReference type="Proteomes" id="UP000509301"/>
    </source>
</evidence>